<gene>
    <name evidence="1" type="ORF">J8H85_03215</name>
</gene>
<dbReference type="RefSeq" id="WP_209652622.1">
    <property type="nucleotide sequence ID" value="NZ_JAGJCB010000002.1"/>
</dbReference>
<dbReference type="EMBL" id="JAGJCB010000002">
    <property type="protein sequence ID" value="MBP0902829.1"/>
    <property type="molecule type" value="Genomic_DNA"/>
</dbReference>
<sequence length="149" mass="17145">MQLFKSFIYLFFIGLVLASFSQCVSANKLQTDSPLKIGDVYYQEDGAHVSIVIPITSNPNNIVLDNVYFHGKESQLEFVNDKVYIGRFQPKNTSKSNIIMSNEPYAEYGNKVPEIPRKPRFQLKEDECMVSYKQGKGITYFKIDKIKKK</sequence>
<organism evidence="1 2">
    <name type="scientific">Mariniflexile gromovii</name>
    <dbReference type="NCBI Taxonomy" id="362523"/>
    <lineage>
        <taxon>Bacteria</taxon>
        <taxon>Pseudomonadati</taxon>
        <taxon>Bacteroidota</taxon>
        <taxon>Flavobacteriia</taxon>
        <taxon>Flavobacteriales</taxon>
        <taxon>Flavobacteriaceae</taxon>
        <taxon>Mariniflexile</taxon>
    </lineage>
</organism>
<proteinExistence type="predicted"/>
<evidence type="ECO:0008006" key="3">
    <source>
        <dbReference type="Google" id="ProtNLM"/>
    </source>
</evidence>
<protein>
    <recommendedName>
        <fullName evidence="3">Lipoprotein</fullName>
    </recommendedName>
</protein>
<evidence type="ECO:0000313" key="2">
    <source>
        <dbReference type="Proteomes" id="UP000670776"/>
    </source>
</evidence>
<comment type="caution">
    <text evidence="1">The sequence shown here is derived from an EMBL/GenBank/DDBJ whole genome shotgun (WGS) entry which is preliminary data.</text>
</comment>
<reference evidence="1 2" key="1">
    <citation type="submission" date="2021-04" db="EMBL/GenBank/DDBJ databases">
        <title>Mariniflexile gromovii gen. nov., sp. nov., a gliding bacterium isolated from the sea urchin Strongylocentrotus intermedius.</title>
        <authorList>
            <person name="Ko S."/>
            <person name="Le V."/>
            <person name="Ahn C.-Y."/>
            <person name="Oh H.-M."/>
        </authorList>
    </citation>
    <scope>NUCLEOTIDE SEQUENCE [LARGE SCALE GENOMIC DNA]</scope>
    <source>
        <strain evidence="1 2">KCTC 12570</strain>
    </source>
</reference>
<keyword evidence="2" id="KW-1185">Reference proteome</keyword>
<dbReference type="Proteomes" id="UP000670776">
    <property type="component" value="Unassembled WGS sequence"/>
</dbReference>
<accession>A0ABS4BQG8</accession>
<evidence type="ECO:0000313" key="1">
    <source>
        <dbReference type="EMBL" id="MBP0902829.1"/>
    </source>
</evidence>
<name>A0ABS4BQG8_9FLAO</name>